<dbReference type="EMBL" id="LTAG01000129">
    <property type="protein sequence ID" value="KXO14859.1"/>
    <property type="molecule type" value="Genomic_DNA"/>
</dbReference>
<keyword evidence="1" id="KW-1133">Transmembrane helix</keyword>
<dbReference type="PANTHER" id="PTHR42709:SF4">
    <property type="entry name" value="INNER MEMBRANE PROTEIN YQAA"/>
    <property type="match status" value="1"/>
</dbReference>
<dbReference type="PANTHER" id="PTHR42709">
    <property type="entry name" value="ALKALINE PHOSPHATASE LIKE PROTEIN"/>
    <property type="match status" value="1"/>
</dbReference>
<name>A0A137SR51_9BACT</name>
<dbReference type="Pfam" id="PF09335">
    <property type="entry name" value="VTT_dom"/>
    <property type="match status" value="1"/>
</dbReference>
<feature type="transmembrane region" description="Helical" evidence="1">
    <location>
        <begin position="33"/>
        <end position="54"/>
    </location>
</feature>
<keyword evidence="1" id="KW-0812">Transmembrane</keyword>
<evidence type="ECO:0000313" key="4">
    <source>
        <dbReference type="Proteomes" id="UP000070093"/>
    </source>
</evidence>
<dbReference type="eggNOG" id="COG1238">
    <property type="taxonomic scope" value="Bacteria"/>
</dbReference>
<keyword evidence="1" id="KW-0472">Membrane</keyword>
<protein>
    <submittedName>
        <fullName evidence="3">SNARE-like domain protein</fullName>
    </submittedName>
</protein>
<dbReference type="InterPro" id="IPR032816">
    <property type="entry name" value="VTT_dom"/>
</dbReference>
<dbReference type="InterPro" id="IPR051311">
    <property type="entry name" value="DedA_domain"/>
</dbReference>
<gene>
    <name evidence="3" type="ORF">HMPREF3202_02221</name>
</gene>
<evidence type="ECO:0000259" key="2">
    <source>
        <dbReference type="Pfam" id="PF09335"/>
    </source>
</evidence>
<sequence>MDFLIPILLQYGYWGMLISAFLAASIFPFSSEIVMLGLFAAGLDPIVLIIYGSIGNVGGSMFNYGIGRLGKLEWIEKYLRVKPENIQKTEKFMEGKGAWIGGLLSCVPIIGDGITIVLGYTRANLLVSFVSITISKVVRYAILVYSAGMFK</sequence>
<evidence type="ECO:0000313" key="3">
    <source>
        <dbReference type="EMBL" id="KXO14859.1"/>
    </source>
</evidence>
<proteinExistence type="predicted"/>
<dbReference type="PATRIC" id="fig|28125.4.peg.2219"/>
<dbReference type="STRING" id="28125.HMPREF3202_02221"/>
<organism evidence="3 4">
    <name type="scientific">Prevotella bivia</name>
    <dbReference type="NCBI Taxonomy" id="28125"/>
    <lineage>
        <taxon>Bacteria</taxon>
        <taxon>Pseudomonadati</taxon>
        <taxon>Bacteroidota</taxon>
        <taxon>Bacteroidia</taxon>
        <taxon>Bacteroidales</taxon>
        <taxon>Prevotellaceae</taxon>
        <taxon>Prevotella</taxon>
    </lineage>
</organism>
<feature type="transmembrane region" description="Helical" evidence="1">
    <location>
        <begin position="126"/>
        <end position="145"/>
    </location>
</feature>
<feature type="transmembrane region" description="Helical" evidence="1">
    <location>
        <begin position="7"/>
        <end position="27"/>
    </location>
</feature>
<reference evidence="3 4" key="1">
    <citation type="submission" date="2016-02" db="EMBL/GenBank/DDBJ databases">
        <authorList>
            <person name="Wen L."/>
            <person name="He K."/>
            <person name="Yang H."/>
        </authorList>
    </citation>
    <scope>NUCLEOTIDE SEQUENCE [LARGE SCALE GENOMIC DNA]</scope>
    <source>
        <strain evidence="3 4">GED7880</strain>
    </source>
</reference>
<dbReference type="AlphaFoldDB" id="A0A137SR51"/>
<dbReference type="RefSeq" id="WP_036861871.1">
    <property type="nucleotide sequence ID" value="NZ_CP126677.1"/>
</dbReference>
<evidence type="ECO:0000256" key="1">
    <source>
        <dbReference type="SAM" id="Phobius"/>
    </source>
</evidence>
<accession>A0A137SR51</accession>
<comment type="caution">
    <text evidence="3">The sequence shown here is derived from an EMBL/GenBank/DDBJ whole genome shotgun (WGS) entry which is preliminary data.</text>
</comment>
<feature type="transmembrane region" description="Helical" evidence="1">
    <location>
        <begin position="98"/>
        <end position="120"/>
    </location>
</feature>
<feature type="domain" description="VTT" evidence="2">
    <location>
        <begin position="34"/>
        <end position="146"/>
    </location>
</feature>
<dbReference type="Proteomes" id="UP000070093">
    <property type="component" value="Unassembled WGS sequence"/>
</dbReference>